<dbReference type="AlphaFoldDB" id="A0A6G3SZ71"/>
<dbReference type="PROSITE" id="PS00822">
    <property type="entry name" value="CYTO_HEME_LYASE_2"/>
    <property type="match status" value="1"/>
</dbReference>
<feature type="domain" description="DUF4365" evidence="7">
    <location>
        <begin position="11"/>
        <end position="145"/>
    </location>
</feature>
<evidence type="ECO:0000256" key="3">
    <source>
        <dbReference type="ARBA" id="ARBA00022723"/>
    </source>
</evidence>
<evidence type="ECO:0000256" key="1">
    <source>
        <dbReference type="ARBA" id="ARBA00004370"/>
    </source>
</evidence>
<evidence type="ECO:0000256" key="4">
    <source>
        <dbReference type="ARBA" id="ARBA00023004"/>
    </source>
</evidence>
<dbReference type="InterPro" id="IPR025375">
    <property type="entry name" value="DUF4365"/>
</dbReference>
<evidence type="ECO:0000259" key="7">
    <source>
        <dbReference type="Pfam" id="PF14280"/>
    </source>
</evidence>
<comment type="subcellular location">
    <subcellularLocation>
        <location evidence="1">Membrane</location>
    </subcellularLocation>
</comment>
<evidence type="ECO:0000256" key="2">
    <source>
        <dbReference type="ARBA" id="ARBA00022617"/>
    </source>
</evidence>
<accession>A0A6G3SZ71</accession>
<proteinExistence type="predicted"/>
<keyword evidence="5" id="KW-0472">Membrane</keyword>
<keyword evidence="6" id="KW-0456">Lyase</keyword>
<dbReference type="InterPro" id="IPR000511">
    <property type="entry name" value="Holocyt_c/c1_synthase"/>
</dbReference>
<dbReference type="GO" id="GO:0046872">
    <property type="term" value="F:metal ion binding"/>
    <property type="evidence" value="ECO:0007669"/>
    <property type="project" value="UniProtKB-KW"/>
</dbReference>
<dbReference type="GO" id="GO:0016020">
    <property type="term" value="C:membrane"/>
    <property type="evidence" value="ECO:0007669"/>
    <property type="project" value="UniProtKB-SubCell"/>
</dbReference>
<sequence>MHRNPTAEIGSIGVTHTQLAIQTELGWLFREQPIEDFGIDAHVEVVDSEQVSGRLLALQIKSGLSWFREQSPDGWWFRPDAKHVQYWTNHSLPVAVILYHPERKRCYWQLVSHETLAKTSRGGWKLLVPETQVLDERARTSLSQAAEGDPYTLRIRELQLARPWMEKLAEGTRLVVDIEEWVNKSSGRGAISLGVDHEDGKDPEQLASWTVYLGLSSYVDVIPKLFAWANVGLHTETYDYADYDDYPFDRHDWGELHPYRNGAGEVDFYRFELTLNGLGRAFLLVDQFATTGRRQLTA</sequence>
<gene>
    <name evidence="8" type="ORF">G3I43_29750</name>
</gene>
<name>A0A6G3SZ71_STRAQ</name>
<keyword evidence="2" id="KW-0349">Heme</keyword>
<dbReference type="Pfam" id="PF14280">
    <property type="entry name" value="DUF4365"/>
    <property type="match status" value="1"/>
</dbReference>
<organism evidence="8">
    <name type="scientific">Streptomyces anulatus</name>
    <name type="common">Streptomyces chrysomallus</name>
    <dbReference type="NCBI Taxonomy" id="1892"/>
    <lineage>
        <taxon>Bacteria</taxon>
        <taxon>Bacillati</taxon>
        <taxon>Actinomycetota</taxon>
        <taxon>Actinomycetes</taxon>
        <taxon>Kitasatosporales</taxon>
        <taxon>Streptomycetaceae</taxon>
        <taxon>Streptomyces</taxon>
    </lineage>
</organism>
<reference evidence="8" key="1">
    <citation type="submission" date="2020-01" db="EMBL/GenBank/DDBJ databases">
        <title>Insect and environment-associated Actinomycetes.</title>
        <authorList>
            <person name="Currrie C."/>
            <person name="Chevrette M."/>
            <person name="Carlson C."/>
            <person name="Stubbendieck R."/>
            <person name="Wendt-Pienkowski E."/>
        </authorList>
    </citation>
    <scope>NUCLEOTIDE SEQUENCE</scope>
    <source>
        <strain evidence="8">SID505</strain>
    </source>
</reference>
<protein>
    <submittedName>
        <fullName evidence="8">DUF4365 domain-containing protein</fullName>
    </submittedName>
</protein>
<keyword evidence="3" id="KW-0479">Metal-binding</keyword>
<evidence type="ECO:0000313" key="8">
    <source>
        <dbReference type="EMBL" id="NEB88316.1"/>
    </source>
</evidence>
<evidence type="ECO:0000256" key="5">
    <source>
        <dbReference type="ARBA" id="ARBA00023136"/>
    </source>
</evidence>
<dbReference type="EMBL" id="JAAGMK010000862">
    <property type="protein sequence ID" value="NEB88316.1"/>
    <property type="molecule type" value="Genomic_DNA"/>
</dbReference>
<evidence type="ECO:0000256" key="6">
    <source>
        <dbReference type="ARBA" id="ARBA00023239"/>
    </source>
</evidence>
<comment type="caution">
    <text evidence="8">The sequence shown here is derived from an EMBL/GenBank/DDBJ whole genome shotgun (WGS) entry which is preliminary data.</text>
</comment>
<dbReference type="GO" id="GO:0004408">
    <property type="term" value="F:holocytochrome-c synthase activity"/>
    <property type="evidence" value="ECO:0007669"/>
    <property type="project" value="InterPro"/>
</dbReference>
<keyword evidence="4" id="KW-0408">Iron</keyword>